<dbReference type="GO" id="GO:0006751">
    <property type="term" value="P:glutathione catabolic process"/>
    <property type="evidence" value="ECO:0007669"/>
    <property type="project" value="UniProtKB-UniRule"/>
</dbReference>
<evidence type="ECO:0000256" key="8">
    <source>
        <dbReference type="ARBA" id="ARBA00047417"/>
    </source>
</evidence>
<comment type="similarity">
    <text evidence="3 11">Belongs to the gamma-glutamyltransferase family.</text>
</comment>
<dbReference type="PANTHER" id="PTHR43199:SF1">
    <property type="entry name" value="GLUTATHIONE HYDROLASE PROENZYME"/>
    <property type="match status" value="1"/>
</dbReference>
<dbReference type="InterPro" id="IPR043137">
    <property type="entry name" value="GGT_ssub_C"/>
</dbReference>
<dbReference type="AlphaFoldDB" id="A0A6J4MHL8"/>
<protein>
    <recommendedName>
        <fullName evidence="11">Glutathione hydrolase proenzyme</fullName>
        <ecNumber evidence="11">2.3.2.2</ecNumber>
        <ecNumber evidence="11">3.4.19.13</ecNumber>
    </recommendedName>
    <component>
        <recommendedName>
            <fullName evidence="11">Glutathione hydrolase large chain</fullName>
        </recommendedName>
    </component>
    <component>
        <recommendedName>
            <fullName evidence="11">Glutathione hydrolase small chain</fullName>
        </recommendedName>
    </component>
</protein>
<evidence type="ECO:0000256" key="6">
    <source>
        <dbReference type="ARBA" id="ARBA00023145"/>
    </source>
</evidence>
<organism evidence="12">
    <name type="scientific">uncultured Gemmatimonadaceae bacterium</name>
    <dbReference type="NCBI Taxonomy" id="246130"/>
    <lineage>
        <taxon>Bacteria</taxon>
        <taxon>Pseudomonadati</taxon>
        <taxon>Gemmatimonadota</taxon>
        <taxon>Gemmatimonadia</taxon>
        <taxon>Gemmatimonadales</taxon>
        <taxon>Gemmatimonadaceae</taxon>
        <taxon>environmental samples</taxon>
    </lineage>
</organism>
<keyword evidence="11" id="KW-0317">Glutathione biosynthesis</keyword>
<feature type="active site" description="Nucleophile" evidence="9">
    <location>
        <position position="373"/>
    </location>
</feature>
<evidence type="ECO:0000256" key="11">
    <source>
        <dbReference type="RuleBase" id="RU368036"/>
    </source>
</evidence>
<dbReference type="InterPro" id="IPR029055">
    <property type="entry name" value="Ntn_hydrolases_N"/>
</dbReference>
<feature type="binding site" evidence="10">
    <location>
        <position position="102"/>
    </location>
    <ligand>
        <name>L-glutamate</name>
        <dbReference type="ChEBI" id="CHEBI:29985"/>
    </ligand>
</feature>
<comment type="subunit">
    <text evidence="11">This enzyme consists of two polypeptide chains, which are synthesized in precursor form from a single polypeptide.</text>
</comment>
<evidence type="ECO:0000256" key="4">
    <source>
        <dbReference type="ARBA" id="ARBA00022679"/>
    </source>
</evidence>
<evidence type="ECO:0000256" key="10">
    <source>
        <dbReference type="PIRSR" id="PIRSR600101-2"/>
    </source>
</evidence>
<dbReference type="Gene3D" id="3.60.20.40">
    <property type="match status" value="1"/>
</dbReference>
<feature type="binding site" evidence="10">
    <location>
        <begin position="391"/>
        <end position="393"/>
    </location>
    <ligand>
        <name>L-glutamate</name>
        <dbReference type="ChEBI" id="CHEBI:29985"/>
    </ligand>
</feature>
<proteinExistence type="inferred from homology"/>
<dbReference type="PANTHER" id="PTHR43199">
    <property type="entry name" value="GLUTATHIONE HYDROLASE"/>
    <property type="match status" value="1"/>
</dbReference>
<dbReference type="EMBL" id="CADCTU010000864">
    <property type="protein sequence ID" value="CAA9359879.1"/>
    <property type="molecule type" value="Genomic_DNA"/>
</dbReference>
<keyword evidence="7 11" id="KW-0012">Acyltransferase</keyword>
<comment type="PTM">
    <text evidence="11">Cleaved by autocatalysis into a large and a small subunit.</text>
</comment>
<dbReference type="PROSITE" id="PS00462">
    <property type="entry name" value="G_GLU_TRANSPEPTIDASE"/>
    <property type="match status" value="1"/>
</dbReference>
<dbReference type="EC" id="2.3.2.2" evidence="11"/>
<dbReference type="Gene3D" id="1.10.246.130">
    <property type="match status" value="1"/>
</dbReference>
<feature type="non-terminal residue" evidence="12">
    <location>
        <position position="1"/>
    </location>
</feature>
<evidence type="ECO:0000256" key="1">
    <source>
        <dbReference type="ARBA" id="ARBA00001049"/>
    </source>
</evidence>
<dbReference type="PRINTS" id="PR01210">
    <property type="entry name" value="GGTRANSPTASE"/>
</dbReference>
<keyword evidence="5 11" id="KW-0378">Hydrolase</keyword>
<dbReference type="InterPro" id="IPR000101">
    <property type="entry name" value="GGT_peptidase"/>
</dbReference>
<dbReference type="Pfam" id="PF01019">
    <property type="entry name" value="G_glu_transpept"/>
    <property type="match status" value="1"/>
</dbReference>
<dbReference type="InterPro" id="IPR051792">
    <property type="entry name" value="GGT_bact"/>
</dbReference>
<dbReference type="NCBIfam" id="TIGR00066">
    <property type="entry name" value="g_glut_trans"/>
    <property type="match status" value="1"/>
</dbReference>
<comment type="pathway">
    <text evidence="11">Sulfur metabolism; glutathione metabolism.</text>
</comment>
<evidence type="ECO:0000256" key="5">
    <source>
        <dbReference type="ARBA" id="ARBA00022801"/>
    </source>
</evidence>
<dbReference type="InterPro" id="IPR055262">
    <property type="entry name" value="GGT_CS"/>
</dbReference>
<comment type="catalytic activity">
    <reaction evidence="8 11">
        <text>an N-terminal (5-L-glutamyl)-[peptide] + an alpha-amino acid = 5-L-glutamyl amino acid + an N-terminal L-alpha-aminoacyl-[peptide]</text>
        <dbReference type="Rhea" id="RHEA:23904"/>
        <dbReference type="Rhea" id="RHEA-COMP:9780"/>
        <dbReference type="Rhea" id="RHEA-COMP:9795"/>
        <dbReference type="ChEBI" id="CHEBI:77644"/>
        <dbReference type="ChEBI" id="CHEBI:78597"/>
        <dbReference type="ChEBI" id="CHEBI:78599"/>
        <dbReference type="ChEBI" id="CHEBI:78608"/>
        <dbReference type="EC" id="2.3.2.2"/>
    </reaction>
</comment>
<name>A0A6J4MHL8_9BACT</name>
<dbReference type="GO" id="GO:0103068">
    <property type="term" value="F:leukotriene C4 gamma-glutamyl transferase activity"/>
    <property type="evidence" value="ECO:0007669"/>
    <property type="project" value="UniProtKB-EC"/>
</dbReference>
<reference evidence="12" key="1">
    <citation type="submission" date="2020-02" db="EMBL/GenBank/DDBJ databases">
        <authorList>
            <person name="Meier V. D."/>
        </authorList>
    </citation>
    <scope>NUCLEOTIDE SEQUENCE</scope>
    <source>
        <strain evidence="12">AVDCRST_MAG11</strain>
    </source>
</reference>
<feature type="binding site" evidence="10">
    <location>
        <position position="467"/>
    </location>
    <ligand>
        <name>L-glutamate</name>
        <dbReference type="ChEBI" id="CHEBI:29985"/>
    </ligand>
</feature>
<keyword evidence="6 11" id="KW-0865">Zymogen</keyword>
<dbReference type="GO" id="GO:0006750">
    <property type="term" value="P:glutathione biosynthetic process"/>
    <property type="evidence" value="ECO:0007669"/>
    <property type="project" value="UniProtKB-KW"/>
</dbReference>
<sequence>AAACRLTTPAAPPSAAPPFPPGWRFAPGAAATAGTQAMIASSSREASEAGLAMLRRGGNAVDAAVAVGFALAVTYPQAGNIGGGGYMVIRLADGRSAAFDYREIAPLAATRDMYLDANGRLTDKSVVGHLASGVPGAVAGMADALARYGTLPLREVIQPAIRLASDGFVVDSGLSRSLAGSRGLLERFDGREVYFPGGRVLQPGARWTQPALARTLRLIAERGPDGFYAGEVADSLVAEMRRGGGIITKADLAAYRAVRREPLRTTYRRHELITMPPSSSGGVTITETLNILETYPKLPRFGSAAYAHVLGSAYQRAFIDRNNKLGDPAFVRVPLDTLTSKAYARQLRATIDPARATPTARLSARQLPEGAHTTHYSVVDAAGNAVATTTTLNNSYGSGVYVRGAGFLLNDEMDDFAAQPGQPNMFGLVQGEQNAIQPGKRMLSAMSPTIVLDSAGRVRLVVGAAGGPTIITSTSQVILNVIDHGMSLADATRAPRLHHQALPDSLTYEANGLAPAVRDSLRAMGHAMREIPRLATLNAVMRVRGGWEGVSEPRAFGSGAVGY</sequence>
<evidence type="ECO:0000313" key="12">
    <source>
        <dbReference type="EMBL" id="CAA9359879.1"/>
    </source>
</evidence>
<evidence type="ECO:0000256" key="2">
    <source>
        <dbReference type="ARBA" id="ARBA00001089"/>
    </source>
</evidence>
<dbReference type="EC" id="3.4.19.13" evidence="11"/>
<dbReference type="UniPathway" id="UPA00204"/>
<keyword evidence="4 11" id="KW-0808">Transferase</keyword>
<feature type="binding site" evidence="10">
    <location>
        <position position="415"/>
    </location>
    <ligand>
        <name>L-glutamate</name>
        <dbReference type="ChEBI" id="CHEBI:29985"/>
    </ligand>
</feature>
<dbReference type="GO" id="GO:0036374">
    <property type="term" value="F:glutathione hydrolase activity"/>
    <property type="evidence" value="ECO:0007669"/>
    <property type="project" value="UniProtKB-UniRule"/>
</dbReference>
<accession>A0A6J4MHL8</accession>
<gene>
    <name evidence="12" type="ORF">AVDCRST_MAG11-4052</name>
</gene>
<evidence type="ECO:0000256" key="7">
    <source>
        <dbReference type="ARBA" id="ARBA00023315"/>
    </source>
</evidence>
<comment type="catalytic activity">
    <reaction evidence="2 11">
        <text>glutathione + H2O = L-cysteinylglycine + L-glutamate</text>
        <dbReference type="Rhea" id="RHEA:28807"/>
        <dbReference type="ChEBI" id="CHEBI:15377"/>
        <dbReference type="ChEBI" id="CHEBI:29985"/>
        <dbReference type="ChEBI" id="CHEBI:57925"/>
        <dbReference type="ChEBI" id="CHEBI:61694"/>
        <dbReference type="EC" id="3.4.19.13"/>
    </reaction>
</comment>
<dbReference type="InterPro" id="IPR043138">
    <property type="entry name" value="GGT_lsub"/>
</dbReference>
<comment type="catalytic activity">
    <reaction evidence="1 11">
        <text>an S-substituted glutathione + H2O = an S-substituted L-cysteinylglycine + L-glutamate</text>
        <dbReference type="Rhea" id="RHEA:59468"/>
        <dbReference type="ChEBI" id="CHEBI:15377"/>
        <dbReference type="ChEBI" id="CHEBI:29985"/>
        <dbReference type="ChEBI" id="CHEBI:90779"/>
        <dbReference type="ChEBI" id="CHEBI:143103"/>
        <dbReference type="EC" id="3.4.19.13"/>
    </reaction>
</comment>
<dbReference type="SUPFAM" id="SSF56235">
    <property type="entry name" value="N-terminal nucleophile aminohydrolases (Ntn hydrolases)"/>
    <property type="match status" value="1"/>
</dbReference>
<evidence type="ECO:0000256" key="3">
    <source>
        <dbReference type="ARBA" id="ARBA00009381"/>
    </source>
</evidence>
<evidence type="ECO:0000256" key="9">
    <source>
        <dbReference type="PIRSR" id="PIRSR600101-1"/>
    </source>
</evidence>